<dbReference type="Gene3D" id="1.10.287.470">
    <property type="entry name" value="Helix hairpin bin"/>
    <property type="match status" value="1"/>
</dbReference>
<dbReference type="Gene3D" id="2.40.30.170">
    <property type="match status" value="1"/>
</dbReference>
<keyword evidence="2" id="KW-1133">Transmembrane helix</keyword>
<dbReference type="GO" id="GO:0016020">
    <property type="term" value="C:membrane"/>
    <property type="evidence" value="ECO:0007669"/>
    <property type="project" value="UniProtKB-SubCell"/>
</dbReference>
<proteinExistence type="predicted"/>
<dbReference type="STRING" id="234267.Acid_7908"/>
<keyword evidence="2" id="KW-0812">Transmembrane</keyword>
<dbReference type="InterPro" id="IPR050739">
    <property type="entry name" value="MFP"/>
</dbReference>
<dbReference type="OrthoDB" id="9811754at2"/>
<feature type="domain" description="p-hydroxybenzoic acid efflux pump subunit AaeA-like beta-barrel" evidence="4">
    <location>
        <begin position="333"/>
        <end position="417"/>
    </location>
</feature>
<organism evidence="5">
    <name type="scientific">Solibacter usitatus (strain Ellin6076)</name>
    <dbReference type="NCBI Taxonomy" id="234267"/>
    <lineage>
        <taxon>Bacteria</taxon>
        <taxon>Pseudomonadati</taxon>
        <taxon>Acidobacteriota</taxon>
        <taxon>Terriglobia</taxon>
        <taxon>Bryobacterales</taxon>
        <taxon>Solibacteraceae</taxon>
        <taxon>Candidatus Solibacter</taxon>
    </lineage>
</organism>
<dbReference type="PANTHER" id="PTHR30386">
    <property type="entry name" value="MEMBRANE FUSION SUBUNIT OF EMRAB-TOLC MULTIDRUG EFFLUX PUMP"/>
    <property type="match status" value="1"/>
</dbReference>
<evidence type="ECO:0000256" key="1">
    <source>
        <dbReference type="SAM" id="Coils"/>
    </source>
</evidence>
<evidence type="ECO:0000259" key="4">
    <source>
        <dbReference type="Pfam" id="PF25963"/>
    </source>
</evidence>
<protein>
    <submittedName>
        <fullName evidence="5">Secretion protein HlyD family protein</fullName>
    </submittedName>
</protein>
<accession>Q01NG8</accession>
<dbReference type="PRINTS" id="PR01490">
    <property type="entry name" value="RTXTOXIND"/>
</dbReference>
<evidence type="ECO:0000259" key="3">
    <source>
        <dbReference type="Pfam" id="PF25917"/>
    </source>
</evidence>
<dbReference type="eggNOG" id="COG1566">
    <property type="taxonomic scope" value="Bacteria"/>
</dbReference>
<dbReference type="SUPFAM" id="SSF111369">
    <property type="entry name" value="HlyD-like secretion proteins"/>
    <property type="match status" value="2"/>
</dbReference>
<dbReference type="GO" id="GO:0055085">
    <property type="term" value="P:transmembrane transport"/>
    <property type="evidence" value="ECO:0007669"/>
    <property type="project" value="InterPro"/>
</dbReference>
<sequence>MANVVDDLPKAESRKVEAAPTVAAPRKSPVKYIVLGMVAIGAAVGAWAWFHFRDQVSSDDAQVDAHIVAIAPKISGNVTEVLVRDNQQVKAGEVLVRIDPRDYQARVNAARAALLQAESQVVTSRTMVPMTNESTQSGVSGAAAQVSDAMAELDRARLNYEQAASSDIAEAEAKVRSKQASNDRAQADLARMKPLLDKAEISRLQYDAYQAQARVAESELNAAQEQLKSAQNNANMRKAAVAAAQSRVNMAQSQVQASMANRKQVDVRRAETGTASAGVEAARANLAAAELMLSYTTIVAPSDGVVTRKSVEPGQIVQPGQSLMTLIQLQDVWVTANFKETQLAQVRAGQKAEIHVDMYGKSVAGHVDSIAGATGSRLSLLPAENATGNFVKVVQRIPVKILVDNTNGLVLRPGMNVDATIFVN</sequence>
<dbReference type="HOGENOM" id="CLU_018816_15_1_0"/>
<evidence type="ECO:0000313" key="5">
    <source>
        <dbReference type="EMBL" id="ABJ88802.1"/>
    </source>
</evidence>
<dbReference type="EMBL" id="CP000473">
    <property type="protein sequence ID" value="ABJ88802.1"/>
    <property type="molecule type" value="Genomic_DNA"/>
</dbReference>
<feature type="transmembrane region" description="Helical" evidence="2">
    <location>
        <begin position="32"/>
        <end position="50"/>
    </location>
</feature>
<dbReference type="AlphaFoldDB" id="Q01NG8"/>
<feature type="domain" description="Multidrug resistance protein MdtA-like barrel-sandwich hybrid" evidence="3">
    <location>
        <begin position="67"/>
        <end position="326"/>
    </location>
</feature>
<dbReference type="PANTHER" id="PTHR30386:SF24">
    <property type="entry name" value="MULTIDRUG RESISTANCE EFFLUX PUMP"/>
    <property type="match status" value="1"/>
</dbReference>
<feature type="coiled-coil region" evidence="1">
    <location>
        <begin position="168"/>
        <end position="240"/>
    </location>
</feature>
<gene>
    <name evidence="5" type="ordered locus">Acid_7908</name>
</gene>
<keyword evidence="2" id="KW-0472">Membrane</keyword>
<dbReference type="InterPro" id="IPR058634">
    <property type="entry name" value="AaeA-lik-b-barrel"/>
</dbReference>
<keyword evidence="1" id="KW-0175">Coiled coil</keyword>
<dbReference type="Pfam" id="PF25917">
    <property type="entry name" value="BSH_RND"/>
    <property type="match status" value="1"/>
</dbReference>
<dbReference type="InterPro" id="IPR058625">
    <property type="entry name" value="MdtA-like_BSH"/>
</dbReference>
<dbReference type="InParanoid" id="Q01NG8"/>
<evidence type="ECO:0000256" key="2">
    <source>
        <dbReference type="SAM" id="Phobius"/>
    </source>
</evidence>
<reference evidence="5" key="1">
    <citation type="submission" date="2006-10" db="EMBL/GenBank/DDBJ databases">
        <title>Complete sequence of Solibacter usitatus Ellin6076.</title>
        <authorList>
            <consortium name="US DOE Joint Genome Institute"/>
            <person name="Copeland A."/>
            <person name="Lucas S."/>
            <person name="Lapidus A."/>
            <person name="Barry K."/>
            <person name="Detter J.C."/>
            <person name="Glavina del Rio T."/>
            <person name="Hammon N."/>
            <person name="Israni S."/>
            <person name="Dalin E."/>
            <person name="Tice H."/>
            <person name="Pitluck S."/>
            <person name="Thompson L.S."/>
            <person name="Brettin T."/>
            <person name="Bruce D."/>
            <person name="Han C."/>
            <person name="Tapia R."/>
            <person name="Gilna P."/>
            <person name="Schmutz J."/>
            <person name="Larimer F."/>
            <person name="Land M."/>
            <person name="Hauser L."/>
            <person name="Kyrpides N."/>
            <person name="Mikhailova N."/>
            <person name="Janssen P.H."/>
            <person name="Kuske C.R."/>
            <person name="Richardson P."/>
        </authorList>
    </citation>
    <scope>NUCLEOTIDE SEQUENCE</scope>
    <source>
        <strain evidence="5">Ellin6076</strain>
    </source>
</reference>
<dbReference type="Pfam" id="PF25963">
    <property type="entry name" value="Beta-barrel_AAEA"/>
    <property type="match status" value="1"/>
</dbReference>
<name>Q01NG8_SOLUE</name>
<dbReference type="Gene3D" id="2.40.50.100">
    <property type="match status" value="1"/>
</dbReference>
<dbReference type="KEGG" id="sus:Acid_7908"/>
<dbReference type="FunCoup" id="Q01NG8">
    <property type="interactions" value="254"/>
</dbReference>